<proteinExistence type="predicted"/>
<dbReference type="InterPro" id="IPR014756">
    <property type="entry name" value="Ig_E-set"/>
</dbReference>
<keyword evidence="1" id="KW-0732">Signal</keyword>
<feature type="signal peptide" evidence="1">
    <location>
        <begin position="1"/>
        <end position="35"/>
    </location>
</feature>
<dbReference type="SUPFAM" id="SSF81296">
    <property type="entry name" value="E set domains"/>
    <property type="match status" value="1"/>
</dbReference>
<evidence type="ECO:0000256" key="1">
    <source>
        <dbReference type="SAM" id="SignalP"/>
    </source>
</evidence>
<keyword evidence="3" id="KW-1185">Reference proteome</keyword>
<feature type="chain" id="PRO_5039064832" description="Mo-co oxidoreductase dimerisation domain-containing protein" evidence="1">
    <location>
        <begin position="36"/>
        <end position="730"/>
    </location>
</feature>
<comment type="caution">
    <text evidence="2">The sequence shown here is derived from an EMBL/GenBank/DDBJ whole genome shotgun (WGS) entry which is preliminary data.</text>
</comment>
<evidence type="ECO:0000313" key="2">
    <source>
        <dbReference type="EMBL" id="GID12888.1"/>
    </source>
</evidence>
<reference evidence="2" key="1">
    <citation type="submission" date="2021-01" db="EMBL/GenBank/DDBJ databases">
        <title>Whole genome shotgun sequence of Actinocatenispora rupis NBRC 107355.</title>
        <authorList>
            <person name="Komaki H."/>
            <person name="Tamura T."/>
        </authorList>
    </citation>
    <scope>NUCLEOTIDE SEQUENCE</scope>
    <source>
        <strain evidence="2">NBRC 107355</strain>
    </source>
</reference>
<evidence type="ECO:0008006" key="4">
    <source>
        <dbReference type="Google" id="ProtNLM"/>
    </source>
</evidence>
<sequence>MRTTRGSAGAVPRFRTRRTLAAALAAGALVAGAVAVGPAAAGSTPRLATAPPAATTVTLVTGDQVVATPGRPALLRSRVDGAHQYTTADGHLHVVPAVAQPYLGRLLDPALFDVTALAAGAPRTLTLTYAAGHAPVAPPGVTLTGTSGHTATGYVSAGRRFAGALRAGLAADVRAGRRPGTGGLPGLAGVRRTGGGTVAVQPKYPLRTLTVHVTDRDGAPATMYVFVCNVDDLRRVDAGVLAVDGEARINVPAGHYDVSTMFGHYDDGGRLTETRLVARNDVTVGDSGEVALDERDSTVPVTVTAPRPTTPALVNLLYARRDATGRSFVEAATSDGSPVYVNAQPAPTTGALHYVVQWSGLGTDPARPYRYDVAFPFPDVPADQHLTVDATRLAVVRHRFSADPAAGDPAPGMLYAGVADDVLGGVAALLIPSPAQSMPGTVTQYLGTADGGGWRQAALTPANQPMFGDVQHVTAGREYAVDWYHGPLVPGFVSQDGTADCGACAAGDTLSLGLDGWTDSTAGHAGSPGGKGLAAHLTVYRDGTSLGTVDGRSIVRVTGVPAEPATYRVVYDQDLGAVAGVGQSTVTRTDVSVPYRPGSGDLLPVDDTCGGQSADTPCRILPALTLGYRLGGDERNRLGGATARMRLDVGHLTYGGAGSRAPVTDVRVDVSTDGGAHWTAATVTGTAGRYAVSWPNPAPGTSPALRVRAADALGGSITQTVTAAYTVADR</sequence>
<dbReference type="Proteomes" id="UP000612808">
    <property type="component" value="Unassembled WGS sequence"/>
</dbReference>
<gene>
    <name evidence="2" type="ORF">Aru02nite_37770</name>
</gene>
<accession>A0A8J3JDP0</accession>
<evidence type="ECO:0000313" key="3">
    <source>
        <dbReference type="Proteomes" id="UP000612808"/>
    </source>
</evidence>
<name>A0A8J3JDP0_9ACTN</name>
<organism evidence="2 3">
    <name type="scientific">Actinocatenispora rupis</name>
    <dbReference type="NCBI Taxonomy" id="519421"/>
    <lineage>
        <taxon>Bacteria</taxon>
        <taxon>Bacillati</taxon>
        <taxon>Actinomycetota</taxon>
        <taxon>Actinomycetes</taxon>
        <taxon>Micromonosporales</taxon>
        <taxon>Micromonosporaceae</taxon>
        <taxon>Actinocatenispora</taxon>
    </lineage>
</organism>
<dbReference type="AlphaFoldDB" id="A0A8J3JDP0"/>
<protein>
    <recommendedName>
        <fullName evidence="4">Mo-co oxidoreductase dimerisation domain-containing protein</fullName>
    </recommendedName>
</protein>
<dbReference type="EMBL" id="BOMB01000021">
    <property type="protein sequence ID" value="GID12888.1"/>
    <property type="molecule type" value="Genomic_DNA"/>
</dbReference>